<evidence type="ECO:0000256" key="1">
    <source>
        <dbReference type="ARBA" id="ARBA00004141"/>
    </source>
</evidence>
<name>A0A8K0XMW3_9AGAR</name>
<keyword evidence="4 5" id="KW-0472">Membrane</keyword>
<evidence type="ECO:0000256" key="3">
    <source>
        <dbReference type="ARBA" id="ARBA00022989"/>
    </source>
</evidence>
<evidence type="ECO:0000313" key="8">
    <source>
        <dbReference type="Proteomes" id="UP000813824"/>
    </source>
</evidence>
<protein>
    <recommendedName>
        <fullName evidence="6">MARVEL domain-containing protein</fullName>
    </recommendedName>
</protein>
<evidence type="ECO:0000256" key="4">
    <source>
        <dbReference type="ARBA" id="ARBA00023136"/>
    </source>
</evidence>
<proteinExistence type="predicted"/>
<evidence type="ECO:0000313" key="7">
    <source>
        <dbReference type="EMBL" id="KAH8094641.1"/>
    </source>
</evidence>
<reference evidence="7" key="1">
    <citation type="journal article" date="2021" name="New Phytol.">
        <title>Evolutionary innovations through gain and loss of genes in the ectomycorrhizal Boletales.</title>
        <authorList>
            <person name="Wu G."/>
            <person name="Miyauchi S."/>
            <person name="Morin E."/>
            <person name="Kuo A."/>
            <person name="Drula E."/>
            <person name="Varga T."/>
            <person name="Kohler A."/>
            <person name="Feng B."/>
            <person name="Cao Y."/>
            <person name="Lipzen A."/>
            <person name="Daum C."/>
            <person name="Hundley H."/>
            <person name="Pangilinan J."/>
            <person name="Johnson J."/>
            <person name="Barry K."/>
            <person name="LaButti K."/>
            <person name="Ng V."/>
            <person name="Ahrendt S."/>
            <person name="Min B."/>
            <person name="Choi I.G."/>
            <person name="Park H."/>
            <person name="Plett J.M."/>
            <person name="Magnuson J."/>
            <person name="Spatafora J.W."/>
            <person name="Nagy L.G."/>
            <person name="Henrissat B."/>
            <person name="Grigoriev I.V."/>
            <person name="Yang Z.L."/>
            <person name="Xu J."/>
            <person name="Martin F.M."/>
        </authorList>
    </citation>
    <scope>NUCLEOTIDE SEQUENCE</scope>
    <source>
        <strain evidence="7">KKN 215</strain>
    </source>
</reference>
<dbReference type="EMBL" id="JAEVFJ010000025">
    <property type="protein sequence ID" value="KAH8094641.1"/>
    <property type="molecule type" value="Genomic_DNA"/>
</dbReference>
<evidence type="ECO:0000256" key="2">
    <source>
        <dbReference type="ARBA" id="ARBA00022692"/>
    </source>
</evidence>
<accession>A0A8K0XMW3</accession>
<evidence type="ECO:0000259" key="6">
    <source>
        <dbReference type="Pfam" id="PF01284"/>
    </source>
</evidence>
<comment type="caution">
    <text evidence="7">The sequence shown here is derived from an EMBL/GenBank/DDBJ whole genome shotgun (WGS) entry which is preliminary data.</text>
</comment>
<keyword evidence="8" id="KW-1185">Reference proteome</keyword>
<feature type="domain" description="MARVEL" evidence="6">
    <location>
        <begin position="9"/>
        <end position="145"/>
    </location>
</feature>
<dbReference type="OrthoDB" id="2117453at2759"/>
<dbReference type="Proteomes" id="UP000813824">
    <property type="component" value="Unassembled WGS sequence"/>
</dbReference>
<feature type="transmembrane region" description="Helical" evidence="5">
    <location>
        <begin position="131"/>
        <end position="153"/>
    </location>
</feature>
<feature type="transmembrane region" description="Helical" evidence="5">
    <location>
        <begin position="88"/>
        <end position="111"/>
    </location>
</feature>
<dbReference type="Pfam" id="PF01284">
    <property type="entry name" value="MARVEL"/>
    <property type="match status" value="1"/>
</dbReference>
<evidence type="ECO:0000256" key="5">
    <source>
        <dbReference type="SAM" id="Phobius"/>
    </source>
</evidence>
<feature type="transmembrane region" description="Helical" evidence="5">
    <location>
        <begin position="12"/>
        <end position="33"/>
    </location>
</feature>
<dbReference type="InterPro" id="IPR008253">
    <property type="entry name" value="Marvel"/>
</dbReference>
<keyword evidence="2 5" id="KW-0812">Transmembrane</keyword>
<gene>
    <name evidence="7" type="ORF">BXZ70DRAFT_350502</name>
</gene>
<feature type="transmembrane region" description="Helical" evidence="5">
    <location>
        <begin position="53"/>
        <end position="76"/>
    </location>
</feature>
<sequence>MSYDHHVRRGHPITMGLIIFFSIIQLSISAWLTSQFNKHHNYLSISIRDKTRFILFTSIWTIVVAFLFMILFLHSAGGSVLTSVGSHAVFLFITWVFWLAAAASITAAYNGGLNCSGNHIVYCGQQNAQEGFAWLLWVLTTFALIITIVRGIAASRRGDGLRGALVV</sequence>
<dbReference type="GO" id="GO:0016020">
    <property type="term" value="C:membrane"/>
    <property type="evidence" value="ECO:0007669"/>
    <property type="project" value="UniProtKB-SubCell"/>
</dbReference>
<organism evidence="7 8">
    <name type="scientific">Cristinia sonorae</name>
    <dbReference type="NCBI Taxonomy" id="1940300"/>
    <lineage>
        <taxon>Eukaryota</taxon>
        <taxon>Fungi</taxon>
        <taxon>Dikarya</taxon>
        <taxon>Basidiomycota</taxon>
        <taxon>Agaricomycotina</taxon>
        <taxon>Agaricomycetes</taxon>
        <taxon>Agaricomycetidae</taxon>
        <taxon>Agaricales</taxon>
        <taxon>Pleurotineae</taxon>
        <taxon>Stephanosporaceae</taxon>
        <taxon>Cristinia</taxon>
    </lineage>
</organism>
<keyword evidence="3 5" id="KW-1133">Transmembrane helix</keyword>
<comment type="subcellular location">
    <subcellularLocation>
        <location evidence="1">Membrane</location>
        <topology evidence="1">Multi-pass membrane protein</topology>
    </subcellularLocation>
</comment>
<dbReference type="AlphaFoldDB" id="A0A8K0XMW3"/>